<accession>A0A161MFY2</accession>
<gene>
    <name evidence="2" type="ORF">PS9374_07184</name>
</gene>
<dbReference type="EMBL" id="BDCX01000041">
    <property type="protein sequence ID" value="GAT71493.1"/>
    <property type="molecule type" value="Genomic_DNA"/>
</dbReference>
<sequence>MGDAPLLDHRGQLRTAVHALGRDDQRGPGGEGHEHLHDRGVEARRGELEHPAVRSHPEPVPLRRGEGGEAFVGHDHALGAAGRTRGVDHVSRVPEFHPGLVLREVPFRETGHVRRGEELAADHQDRARVVQHGGDPLGGIAGVHRQVGGTGLGHGQRGDDQAGRARQQQRHHPFGARPAPPQQPCQPVGAGVELAVGQGRPAVHQRGGPRVPRHRRLEESVQRTAGHRITRVVPLLDDPPPLGLLQQVETSDEGAGRSGHRGEQPPHPAEQTFRLR</sequence>
<dbReference type="STRING" id="161355.PS9374_07184"/>
<organism evidence="2 3">
    <name type="scientific">Planomonospora sphaerica</name>
    <dbReference type="NCBI Taxonomy" id="161355"/>
    <lineage>
        <taxon>Bacteria</taxon>
        <taxon>Bacillati</taxon>
        <taxon>Actinomycetota</taxon>
        <taxon>Actinomycetes</taxon>
        <taxon>Streptosporangiales</taxon>
        <taxon>Streptosporangiaceae</taxon>
        <taxon>Planomonospora</taxon>
    </lineage>
</organism>
<protein>
    <submittedName>
        <fullName evidence="2">Uncharacterized protein</fullName>
    </submittedName>
</protein>
<feature type="region of interest" description="Disordered" evidence="1">
    <location>
        <begin position="144"/>
        <end position="221"/>
    </location>
</feature>
<feature type="region of interest" description="Disordered" evidence="1">
    <location>
        <begin position="234"/>
        <end position="276"/>
    </location>
</feature>
<comment type="caution">
    <text evidence="2">The sequence shown here is derived from an EMBL/GenBank/DDBJ whole genome shotgun (WGS) entry which is preliminary data.</text>
</comment>
<keyword evidence="3" id="KW-1185">Reference proteome</keyword>
<proteinExistence type="predicted"/>
<reference evidence="2 3" key="1">
    <citation type="journal article" date="2016" name="Genome Announc.">
        <title>Draft Genome Sequence of Planomonospora sphaerica JCM9374, a Rare Actinomycete.</title>
        <authorList>
            <person name="Dohra H."/>
            <person name="Suzuki T."/>
            <person name="Inoue Y."/>
            <person name="Kodani S."/>
        </authorList>
    </citation>
    <scope>NUCLEOTIDE SEQUENCE [LARGE SCALE GENOMIC DNA]</scope>
    <source>
        <strain evidence="2 3">JCM 9374</strain>
    </source>
</reference>
<evidence type="ECO:0000313" key="2">
    <source>
        <dbReference type="EMBL" id="GAT71493.1"/>
    </source>
</evidence>
<reference evidence="3" key="2">
    <citation type="submission" date="2016-04" db="EMBL/GenBank/DDBJ databases">
        <title>Planomonospora sphaerica JCM9374 whole genome shotgun sequence.</title>
        <authorList>
            <person name="Suzuki T."/>
            <person name="Dohra H."/>
            <person name="Kodani S."/>
        </authorList>
    </citation>
    <scope>NUCLEOTIDE SEQUENCE [LARGE SCALE GENOMIC DNA]</scope>
    <source>
        <strain evidence="3">JCM 9374</strain>
    </source>
</reference>
<name>A0A161MFY2_9ACTN</name>
<dbReference type="Proteomes" id="UP000077701">
    <property type="component" value="Unassembled WGS sequence"/>
</dbReference>
<evidence type="ECO:0000313" key="3">
    <source>
        <dbReference type="Proteomes" id="UP000077701"/>
    </source>
</evidence>
<dbReference type="AntiFam" id="ANF00174">
    <property type="entry name" value="Shadow ORF (irp2)"/>
</dbReference>
<dbReference type="AlphaFoldDB" id="A0A161MFY2"/>
<dbReference type="AntiFam" id="ANF00178">
    <property type="entry name" value="Shadow ORF (opposite dhbF)"/>
</dbReference>
<evidence type="ECO:0000256" key="1">
    <source>
        <dbReference type="SAM" id="MobiDB-lite"/>
    </source>
</evidence>